<dbReference type="InterPro" id="IPR050151">
    <property type="entry name" value="Class-I_Pyr_Nuc-Dis_Oxidored"/>
</dbReference>
<comment type="subcellular location">
    <subcellularLocation>
        <location evidence="1">Cytoplasm</location>
    </subcellularLocation>
</comment>
<evidence type="ECO:0000256" key="5">
    <source>
        <dbReference type="ARBA" id="ARBA00022490"/>
    </source>
</evidence>
<dbReference type="EMBL" id="DTHO01000017">
    <property type="protein sequence ID" value="HGG99174.1"/>
    <property type="molecule type" value="Genomic_DNA"/>
</dbReference>
<feature type="disulfide bond" description="Redox-active" evidence="15">
    <location>
        <begin position="38"/>
        <end position="43"/>
    </location>
</feature>
<dbReference type="PROSITE" id="PS00837">
    <property type="entry name" value="ALADH_PNT_2"/>
    <property type="match status" value="1"/>
</dbReference>
<evidence type="ECO:0000256" key="14">
    <source>
        <dbReference type="PIRSR" id="PIRSR000350-3"/>
    </source>
</evidence>
<evidence type="ECO:0000256" key="13">
    <source>
        <dbReference type="PIRSR" id="PIRSR000350-2"/>
    </source>
</evidence>
<evidence type="ECO:0000256" key="15">
    <source>
        <dbReference type="PIRSR" id="PIRSR000350-4"/>
    </source>
</evidence>
<evidence type="ECO:0000256" key="10">
    <source>
        <dbReference type="ARBA" id="ARBA00023157"/>
    </source>
</evidence>
<feature type="binding site" evidence="14">
    <location>
        <begin position="136"/>
        <end position="138"/>
    </location>
    <ligand>
        <name>FAD</name>
        <dbReference type="ChEBI" id="CHEBI:57692"/>
    </ligand>
</feature>
<evidence type="ECO:0000256" key="11">
    <source>
        <dbReference type="ARBA" id="ARBA00023284"/>
    </source>
</evidence>
<feature type="binding site" evidence="14">
    <location>
        <position position="47"/>
    </location>
    <ligand>
        <name>FAD</name>
        <dbReference type="ChEBI" id="CHEBI:57692"/>
    </ligand>
</feature>
<dbReference type="Gene3D" id="3.50.50.60">
    <property type="entry name" value="FAD/NAD(P)-binding domain"/>
    <property type="match status" value="2"/>
</dbReference>
<comment type="miscellaneous">
    <text evidence="16">The active site is a redox-active disulfide bond.</text>
</comment>
<keyword evidence="8 16" id="KW-0560">Oxidoreductase</keyword>
<dbReference type="EC" id="1.8.1.4" evidence="3 16"/>
<protein>
    <recommendedName>
        <fullName evidence="4 16">Dihydrolipoyl dehydrogenase</fullName>
        <ecNumber evidence="3 16">1.8.1.4</ecNumber>
    </recommendedName>
</protein>
<dbReference type="GO" id="GO:0005737">
    <property type="term" value="C:cytoplasm"/>
    <property type="evidence" value="ECO:0007669"/>
    <property type="project" value="UniProtKB-SubCell"/>
</dbReference>
<evidence type="ECO:0000256" key="2">
    <source>
        <dbReference type="ARBA" id="ARBA00007532"/>
    </source>
</evidence>
<feature type="binding site" evidence="14">
    <location>
        <begin position="173"/>
        <end position="180"/>
    </location>
    <ligand>
        <name>NAD(+)</name>
        <dbReference type="ChEBI" id="CHEBI:57540"/>
    </ligand>
</feature>
<keyword evidence="7 14" id="KW-0274">FAD</keyword>
<evidence type="ECO:0000256" key="9">
    <source>
        <dbReference type="ARBA" id="ARBA00023027"/>
    </source>
</evidence>
<keyword evidence="11 16" id="KW-0676">Redox-active center</keyword>
<evidence type="ECO:0000259" key="17">
    <source>
        <dbReference type="Pfam" id="PF02852"/>
    </source>
</evidence>
<dbReference type="InterPro" id="IPR008143">
    <property type="entry name" value="Ala_DH/PNT_CS2"/>
</dbReference>
<feature type="binding site" evidence="14">
    <location>
        <position position="260"/>
    </location>
    <ligand>
        <name>NAD(+)</name>
        <dbReference type="ChEBI" id="CHEBI:57540"/>
    </ligand>
</feature>
<dbReference type="InterPro" id="IPR006258">
    <property type="entry name" value="Lipoamide_DH"/>
</dbReference>
<dbReference type="Pfam" id="PF02852">
    <property type="entry name" value="Pyr_redox_dim"/>
    <property type="match status" value="1"/>
</dbReference>
<sequence>MKVLVIGGGPAGYVSALTARRLGAEVVLIEKNELGGTCLNRGCIPTKTFIYSLELLDKFKNQKYSNHQSFKISVDLATLMQRKDNVVETQKKGLGMLLKQAGINIINDEAELINPKTVILRKFSKEIKADRIIVATGSRPAQLPMLDFDGEKILSSNELWNLKNVPQSITIIGAGAIGCEFAWIFHLLGSKVSLIELMPRVLPMEDEEISKALERLFRKRKIDFYTGTKIEDLKKNHDSIEITLSDRRKIKSDIVLVSVGRAYNTELLNNTDVRLGNKKEIIVDDYMQSSIEGVYAAGDVNGKWLLAHVAYREGEVAAKNALGNREKMDYTGIPSTIFTVSQVASAGLKEFEAVQKGINIKKASFPFRAIGKAHVTGEIDGFVKVIVDTDSDTIIGAHIIGPVASEIIHELALAIKLKAKAKQLKQLIHSHPTLSECIGEAVADIHGEAIHKLER</sequence>
<keyword evidence="10" id="KW-1015">Disulfide bond</keyword>
<dbReference type="SUPFAM" id="SSF55424">
    <property type="entry name" value="FAD/NAD-linked reductases, dimerisation (C-terminal) domain"/>
    <property type="match status" value="1"/>
</dbReference>
<evidence type="ECO:0000259" key="18">
    <source>
        <dbReference type="Pfam" id="PF07992"/>
    </source>
</evidence>
<gene>
    <name evidence="19" type="primary">lpdA</name>
    <name evidence="19" type="ORF">ENV75_01805</name>
</gene>
<dbReference type="GO" id="GO:0004148">
    <property type="term" value="F:dihydrolipoyl dehydrogenase (NADH) activity"/>
    <property type="evidence" value="ECO:0007669"/>
    <property type="project" value="UniProtKB-EC"/>
</dbReference>
<dbReference type="PROSITE" id="PS00076">
    <property type="entry name" value="PYRIDINE_REDOX_1"/>
    <property type="match status" value="1"/>
</dbReference>
<dbReference type="InterPro" id="IPR036188">
    <property type="entry name" value="FAD/NAD-bd_sf"/>
</dbReference>
<dbReference type="Gene3D" id="3.30.390.30">
    <property type="match status" value="1"/>
</dbReference>
<dbReference type="PIRSF" id="PIRSF000350">
    <property type="entry name" value="Mercury_reductase_MerA"/>
    <property type="match status" value="1"/>
</dbReference>
<evidence type="ECO:0000256" key="4">
    <source>
        <dbReference type="ARBA" id="ARBA00016961"/>
    </source>
</evidence>
<dbReference type="InterPro" id="IPR012999">
    <property type="entry name" value="Pyr_OxRdtase_I_AS"/>
</dbReference>
<keyword evidence="6 16" id="KW-0285">Flavoprotein</keyword>
<dbReference type="InterPro" id="IPR016156">
    <property type="entry name" value="FAD/NAD-linked_Rdtase_dimer_sf"/>
</dbReference>
<dbReference type="InterPro" id="IPR004099">
    <property type="entry name" value="Pyr_nucl-diS_OxRdtase_dimer"/>
</dbReference>
<reference evidence="19" key="1">
    <citation type="journal article" date="2020" name="mSystems">
        <title>Genome- and Community-Level Interaction Insights into Carbon Utilization and Element Cycling Functions of Hydrothermarchaeota in Hydrothermal Sediment.</title>
        <authorList>
            <person name="Zhou Z."/>
            <person name="Liu Y."/>
            <person name="Xu W."/>
            <person name="Pan J."/>
            <person name="Luo Z.H."/>
            <person name="Li M."/>
        </authorList>
    </citation>
    <scope>NUCLEOTIDE SEQUENCE [LARGE SCALE GENOMIC DNA]</scope>
    <source>
        <strain evidence="19">SpSt-788</strain>
    </source>
</reference>
<evidence type="ECO:0000256" key="8">
    <source>
        <dbReference type="ARBA" id="ARBA00023002"/>
    </source>
</evidence>
<dbReference type="Pfam" id="PF07992">
    <property type="entry name" value="Pyr_redox_2"/>
    <property type="match status" value="1"/>
</dbReference>
<dbReference type="GO" id="GO:0050660">
    <property type="term" value="F:flavin adenine dinucleotide binding"/>
    <property type="evidence" value="ECO:0007669"/>
    <property type="project" value="InterPro"/>
</dbReference>
<dbReference type="PANTHER" id="PTHR22912:SF217">
    <property type="entry name" value="DIHYDROLIPOYL DEHYDROGENASE"/>
    <property type="match status" value="1"/>
</dbReference>
<dbReference type="PRINTS" id="PR00411">
    <property type="entry name" value="PNDRDTASEI"/>
</dbReference>
<dbReference type="PRINTS" id="PR00368">
    <property type="entry name" value="FADPNR"/>
</dbReference>
<evidence type="ECO:0000256" key="1">
    <source>
        <dbReference type="ARBA" id="ARBA00004496"/>
    </source>
</evidence>
<dbReference type="PANTHER" id="PTHR22912">
    <property type="entry name" value="DISULFIDE OXIDOREDUCTASE"/>
    <property type="match status" value="1"/>
</dbReference>
<evidence type="ECO:0000256" key="3">
    <source>
        <dbReference type="ARBA" id="ARBA00012608"/>
    </source>
</evidence>
<dbReference type="InterPro" id="IPR023753">
    <property type="entry name" value="FAD/NAD-binding_dom"/>
</dbReference>
<feature type="binding site" evidence="14">
    <location>
        <position position="196"/>
    </location>
    <ligand>
        <name>NAD(+)</name>
        <dbReference type="ChEBI" id="CHEBI:57540"/>
    </ligand>
</feature>
<dbReference type="SUPFAM" id="SSF51905">
    <property type="entry name" value="FAD/NAD(P)-binding domain"/>
    <property type="match status" value="1"/>
</dbReference>
<dbReference type="FunFam" id="3.30.390.30:FF:000001">
    <property type="entry name" value="Dihydrolipoyl dehydrogenase"/>
    <property type="match status" value="1"/>
</dbReference>
<comment type="catalytic activity">
    <reaction evidence="12 16">
        <text>N(6)-[(R)-dihydrolipoyl]-L-lysyl-[protein] + NAD(+) = N(6)-[(R)-lipoyl]-L-lysyl-[protein] + NADH + H(+)</text>
        <dbReference type="Rhea" id="RHEA:15045"/>
        <dbReference type="Rhea" id="RHEA-COMP:10474"/>
        <dbReference type="Rhea" id="RHEA-COMP:10475"/>
        <dbReference type="ChEBI" id="CHEBI:15378"/>
        <dbReference type="ChEBI" id="CHEBI:57540"/>
        <dbReference type="ChEBI" id="CHEBI:57945"/>
        <dbReference type="ChEBI" id="CHEBI:83099"/>
        <dbReference type="ChEBI" id="CHEBI:83100"/>
        <dbReference type="EC" id="1.8.1.4"/>
    </reaction>
</comment>
<keyword evidence="9 14" id="KW-0520">NAD</keyword>
<dbReference type="GO" id="GO:0006103">
    <property type="term" value="P:2-oxoglutarate metabolic process"/>
    <property type="evidence" value="ECO:0007669"/>
    <property type="project" value="TreeGrafter"/>
</dbReference>
<organism evidence="19">
    <name type="scientific">Thermodesulfovibrio aggregans</name>
    <dbReference type="NCBI Taxonomy" id="86166"/>
    <lineage>
        <taxon>Bacteria</taxon>
        <taxon>Pseudomonadati</taxon>
        <taxon>Nitrospirota</taxon>
        <taxon>Thermodesulfovibrionia</taxon>
        <taxon>Thermodesulfovibrionales</taxon>
        <taxon>Thermodesulfovibrionaceae</taxon>
        <taxon>Thermodesulfovibrio</taxon>
    </lineage>
</organism>
<keyword evidence="14" id="KW-0547">Nucleotide-binding</keyword>
<evidence type="ECO:0000313" key="19">
    <source>
        <dbReference type="EMBL" id="HGG99174.1"/>
    </source>
</evidence>
<feature type="binding site" evidence="14">
    <location>
        <position position="299"/>
    </location>
    <ligand>
        <name>FAD</name>
        <dbReference type="ChEBI" id="CHEBI:57692"/>
    </ligand>
</feature>
<proteinExistence type="inferred from homology"/>
<comment type="caution">
    <text evidence="19">The sequence shown here is derived from an EMBL/GenBank/DDBJ whole genome shotgun (WGS) entry which is preliminary data.</text>
</comment>
<name>A0A7C4AIY1_9BACT</name>
<feature type="active site" description="Proton acceptor" evidence="13">
    <location>
        <position position="431"/>
    </location>
</feature>
<evidence type="ECO:0000256" key="7">
    <source>
        <dbReference type="ARBA" id="ARBA00022827"/>
    </source>
</evidence>
<comment type="similarity">
    <text evidence="2 16">Belongs to the class-I pyridine nucleotide-disulfide oxidoreductase family.</text>
</comment>
<dbReference type="InterPro" id="IPR001100">
    <property type="entry name" value="Pyr_nuc-diS_OxRdtase"/>
</dbReference>
<dbReference type="AlphaFoldDB" id="A0A7C4AIY1"/>
<keyword evidence="5" id="KW-0963">Cytoplasm</keyword>
<evidence type="ECO:0000256" key="12">
    <source>
        <dbReference type="ARBA" id="ARBA00049187"/>
    </source>
</evidence>
<accession>A0A7C4AIY1</accession>
<evidence type="ECO:0000256" key="6">
    <source>
        <dbReference type="ARBA" id="ARBA00022630"/>
    </source>
</evidence>
<dbReference type="NCBIfam" id="TIGR01350">
    <property type="entry name" value="lipoamide_DH"/>
    <property type="match status" value="1"/>
</dbReference>
<comment type="cofactor">
    <cofactor evidence="14 16">
        <name>FAD</name>
        <dbReference type="ChEBI" id="CHEBI:57692"/>
    </cofactor>
    <text evidence="14 16">Binds 1 FAD per subunit.</text>
</comment>
<feature type="domain" description="Pyridine nucleotide-disulphide oxidoreductase dimerisation" evidence="17">
    <location>
        <begin position="333"/>
        <end position="441"/>
    </location>
</feature>
<evidence type="ECO:0000256" key="16">
    <source>
        <dbReference type="RuleBase" id="RU003692"/>
    </source>
</evidence>
<feature type="domain" description="FAD/NAD(P)-binding" evidence="18">
    <location>
        <begin position="1"/>
        <end position="314"/>
    </location>
</feature>